<feature type="region of interest" description="Disordered" evidence="7">
    <location>
        <begin position="66"/>
        <end position="105"/>
    </location>
</feature>
<feature type="compositionally biased region" description="Low complexity" evidence="7">
    <location>
        <begin position="346"/>
        <end position="373"/>
    </location>
</feature>
<dbReference type="CDD" id="cd00160">
    <property type="entry name" value="RhoGEF"/>
    <property type="match status" value="1"/>
</dbReference>
<dbReference type="GO" id="GO:0035556">
    <property type="term" value="P:intracellular signal transduction"/>
    <property type="evidence" value="ECO:0007669"/>
    <property type="project" value="InterPro"/>
</dbReference>
<feature type="compositionally biased region" description="Polar residues" evidence="7">
    <location>
        <begin position="218"/>
        <end position="227"/>
    </location>
</feature>
<dbReference type="SMART" id="SM00239">
    <property type="entry name" value="C2"/>
    <property type="match status" value="1"/>
</dbReference>
<feature type="compositionally biased region" description="Basic and acidic residues" evidence="7">
    <location>
        <begin position="139"/>
        <end position="151"/>
    </location>
</feature>
<dbReference type="PROSITE" id="PS50238">
    <property type="entry name" value="RHOGAP"/>
    <property type="match status" value="1"/>
</dbReference>
<keyword evidence="5" id="KW-0770">Synapse</keyword>
<dbReference type="InterPro" id="IPR000219">
    <property type="entry name" value="DH_dom"/>
</dbReference>
<evidence type="ECO:0000259" key="9">
    <source>
        <dbReference type="PROSITE" id="PS50010"/>
    </source>
</evidence>
<dbReference type="GO" id="GO:0005096">
    <property type="term" value="F:GTPase activator activity"/>
    <property type="evidence" value="ECO:0007669"/>
    <property type="project" value="UniProtKB-KW"/>
</dbReference>
<dbReference type="PROSITE" id="PS00741">
    <property type="entry name" value="DH_1"/>
    <property type="match status" value="1"/>
</dbReference>
<dbReference type="PROSITE" id="PS50010">
    <property type="entry name" value="DH_2"/>
    <property type="match status" value="1"/>
</dbReference>
<protein>
    <recommendedName>
        <fullName evidence="12">Active breakpoint cluster region-related protein</fullName>
    </recommendedName>
</protein>
<dbReference type="Gene3D" id="1.20.900.10">
    <property type="entry name" value="Dbl homology (DH) domain"/>
    <property type="match status" value="1"/>
</dbReference>
<feature type="compositionally biased region" description="Basic and acidic residues" evidence="7">
    <location>
        <begin position="76"/>
        <end position="88"/>
    </location>
</feature>
<sequence length="1353" mass="147991">MSVFTEFHKAWRARFPGNDLPAAWEEDVRANLAKHRSRVAVLKEELEKEQFYVEYLECLLNDVQRQQRGSGEAEDLERGEAQGEERGQGEGSEGTPVPVSTTGVDSPVTEAINTMMVQRQQPQREPAPLPTSPEGAAPAREEQAGSKEDGTRVAPLSDEEETPLAPITPLAAPPPAGGSSVRDLARRFTASGGTRPAAAGRPPAYNRSTSVPGGGPNKESQFVTVITVNGAGQGEDARGRKVPPAPPPKTFRRSTGNEGESEAKAPVTPSSPVATRPPQAIPRSPQRPRHPSPVRDSSVTPPAKAPLQKTLSASSDGRPATREAQRGSQGGHELQKSPSNPKELQKSPSSASSSTGSLGKKSVSKSSSSASSCGGSGGASSRRVGLRKTSSLSSSRCGEDEDEVGGGSASGASLENLTDDEPLYDTVAPDEDDDTGEYVLLSDKSSEYNGTDTLKSAASGASSEGGLSKSGGGASSGATPSGGSPAPDHPPDSPKYSNYVNIDFFLKKKKARGRHMPRCESVESDEEEGGAPSLLRSLSSDHEDEPETREEPLDVDSGVYGSSVESTSHMPSAPPTPPAAARWPSSGEETIPPETPDPAAEAERLTMYRCIISSIVESETIYLECLDVVLQYMKALKATLTTSQPMISPDDFSTVFYRITELHAAHSDFLNGLKDRTNQWDGSSSIGELFRVLASKLDVYASFLQNYPRAVETVRRCSAQSSQFADITRSIKLRSLQGQAQSLEDLLHRPVARVQKNALVLHDLLKYTPEYHPDHEILREALRLTQNFLTHLSMLHTEAMFPAQDRPQRHLVRNSFIVELVEGHRKLRHLFLFNDVIVCAKYKPTGRSEKFTFEVKWYISLHDIVVVIDSGPETLKEANPPNLVSLKSQASTVRDQLKRHEASADKGGGRLNLARNEKQRKKLAELEAQLVLASPNLPFRISKRAGSVHTFLISSEYERDQWGEAIQVLQANTPGVGGSSLTLQELQTWITACRSFLKTNMGSFLLKSGVDDSLLLGDLHIVVSSLHGLTSPANMYVCFEVDSYGHFFRKVKTKVTEGIEPHWNQDFIIELEGSQTLRILCYEDHPKLGTQLRGKTHLELSRTWLNDTLTERRVSLQDLVLVLSLKFLPPEATLRRVPTGKSSGLFGANIAVICRREKRSVPFIVTRCVREVERRGMQEVGIYRVSGLASDITKLKKSFESNPYEAEQLIKEVDIHSVTGLLKLFLRELPEALYTSELYPRFFEAYSATDAEYRKTTLLKLFSSLPQLNQSIIAYLLEHLVKVVEMEHYNKMSLHNLATVFGPTLLRPGAKPGNPSPAEKLAAGTVDVMAQAGILHFFLTRRANREPIMVVTQ</sequence>
<dbReference type="GO" id="GO:0005085">
    <property type="term" value="F:guanyl-nucleotide exchange factor activity"/>
    <property type="evidence" value="ECO:0007669"/>
    <property type="project" value="UniProtKB-KW"/>
</dbReference>
<feature type="domain" description="DH" evidence="9">
    <location>
        <begin position="607"/>
        <end position="795"/>
    </location>
</feature>
<dbReference type="PANTHER" id="PTHR23182:SF1">
    <property type="entry name" value="RHO GTPASE ACTIVATING PROTEIN AT 1A, ISOFORM E"/>
    <property type="match status" value="1"/>
</dbReference>
<dbReference type="InterPro" id="IPR037769">
    <property type="entry name" value="Abr/Bcr"/>
</dbReference>
<feature type="region of interest" description="Disordered" evidence="7">
    <location>
        <begin position="510"/>
        <end position="598"/>
    </location>
</feature>
<feature type="compositionally biased region" description="Low complexity" evidence="7">
    <location>
        <begin position="189"/>
        <end position="204"/>
    </location>
</feature>
<evidence type="ECO:0000256" key="1">
    <source>
        <dbReference type="ARBA" id="ARBA00004489"/>
    </source>
</evidence>
<dbReference type="GO" id="GO:0030424">
    <property type="term" value="C:axon"/>
    <property type="evidence" value="ECO:0007669"/>
    <property type="project" value="UniProtKB-SubCell"/>
</dbReference>
<dbReference type="Gene3D" id="4.10.280.30">
    <property type="entry name" value="Bcr-Abl oncoprotein oligomerisation domain"/>
    <property type="match status" value="1"/>
</dbReference>
<accession>A0A0P4W1V2</accession>
<dbReference type="SMART" id="SM00324">
    <property type="entry name" value="RhoGAP"/>
    <property type="match status" value="1"/>
</dbReference>
<evidence type="ECO:0000256" key="5">
    <source>
        <dbReference type="ARBA" id="ARBA00023018"/>
    </source>
</evidence>
<dbReference type="Pfam" id="PF00620">
    <property type="entry name" value="RhoGAP"/>
    <property type="match status" value="1"/>
</dbReference>
<feature type="compositionally biased region" description="Acidic residues" evidence="7">
    <location>
        <begin position="417"/>
        <end position="436"/>
    </location>
</feature>
<dbReference type="SUPFAM" id="SSF69036">
    <property type="entry name" value="Bcr-Abl oncoprotein oligomerization domain"/>
    <property type="match status" value="1"/>
</dbReference>
<dbReference type="GO" id="GO:0016020">
    <property type="term" value="C:membrane"/>
    <property type="evidence" value="ECO:0007669"/>
    <property type="project" value="TreeGrafter"/>
</dbReference>
<dbReference type="InterPro" id="IPR035899">
    <property type="entry name" value="DBL_dom_sf"/>
</dbReference>
<evidence type="ECO:0000256" key="7">
    <source>
        <dbReference type="SAM" id="MobiDB-lite"/>
    </source>
</evidence>
<keyword evidence="6" id="KW-0966">Cell projection</keyword>
<evidence type="ECO:0000256" key="4">
    <source>
        <dbReference type="ARBA" id="ARBA00022658"/>
    </source>
</evidence>
<dbReference type="SUPFAM" id="SSF50729">
    <property type="entry name" value="PH domain-like"/>
    <property type="match status" value="1"/>
</dbReference>
<dbReference type="InterPro" id="IPR036481">
    <property type="entry name" value="Bcr-Abl_oncoprot_oligo_sf"/>
</dbReference>
<organism evidence="11">
    <name type="scientific">Scylla olivacea</name>
    <name type="common">Orange mud crab</name>
    <name type="synonym">Cancer olivacea</name>
    <dbReference type="NCBI Taxonomy" id="85551"/>
    <lineage>
        <taxon>Eukaryota</taxon>
        <taxon>Metazoa</taxon>
        <taxon>Ecdysozoa</taxon>
        <taxon>Arthropoda</taxon>
        <taxon>Crustacea</taxon>
        <taxon>Multicrustacea</taxon>
        <taxon>Malacostraca</taxon>
        <taxon>Eumalacostraca</taxon>
        <taxon>Eucarida</taxon>
        <taxon>Decapoda</taxon>
        <taxon>Pleocyemata</taxon>
        <taxon>Brachyura</taxon>
        <taxon>Eubrachyura</taxon>
        <taxon>Portunoidea</taxon>
        <taxon>Portunidae</taxon>
        <taxon>Portuninae</taxon>
        <taxon>Scylla</taxon>
    </lineage>
</organism>
<dbReference type="SMART" id="SM00233">
    <property type="entry name" value="PH"/>
    <property type="match status" value="1"/>
</dbReference>
<dbReference type="InterPro" id="IPR001849">
    <property type="entry name" value="PH_domain"/>
</dbReference>
<dbReference type="InterPro" id="IPR015123">
    <property type="entry name" value="Bcr-Abl_oncoprot_oligo"/>
</dbReference>
<dbReference type="Pfam" id="PF00621">
    <property type="entry name" value="RhoGEF"/>
    <property type="match status" value="1"/>
</dbReference>
<dbReference type="InterPro" id="IPR000198">
    <property type="entry name" value="RhoGAP_dom"/>
</dbReference>
<dbReference type="PROSITE" id="PS50004">
    <property type="entry name" value="C2"/>
    <property type="match status" value="1"/>
</dbReference>
<feature type="compositionally biased region" description="Low complexity" evidence="7">
    <location>
        <begin position="456"/>
        <end position="467"/>
    </location>
</feature>
<proteinExistence type="predicted"/>
<dbReference type="InterPro" id="IPR011993">
    <property type="entry name" value="PH-like_dom_sf"/>
</dbReference>
<dbReference type="InterPro" id="IPR000008">
    <property type="entry name" value="C2_dom"/>
</dbReference>
<evidence type="ECO:0008006" key="12">
    <source>
        <dbReference type="Google" id="ProtNLM"/>
    </source>
</evidence>
<feature type="domain" description="C2" evidence="8">
    <location>
        <begin position="1000"/>
        <end position="1118"/>
    </location>
</feature>
<dbReference type="SMART" id="SM00325">
    <property type="entry name" value="RhoGEF"/>
    <property type="match status" value="1"/>
</dbReference>
<reference evidence="11" key="1">
    <citation type="submission" date="2015-09" db="EMBL/GenBank/DDBJ databases">
        <title>Scylla olivacea transcriptome.</title>
        <authorList>
            <person name="Ikhwanuddin M."/>
        </authorList>
    </citation>
    <scope>NUCLEOTIDE SEQUENCE</scope>
</reference>
<feature type="compositionally biased region" description="Low complexity" evidence="7">
    <location>
        <begin position="476"/>
        <end position="486"/>
    </location>
</feature>
<feature type="domain" description="Rho-GAP" evidence="10">
    <location>
        <begin position="1148"/>
        <end position="1346"/>
    </location>
</feature>
<dbReference type="SUPFAM" id="SSF48065">
    <property type="entry name" value="DBL homology domain (DH-domain)"/>
    <property type="match status" value="1"/>
</dbReference>
<dbReference type="GO" id="GO:0043197">
    <property type="term" value="C:dendritic spine"/>
    <property type="evidence" value="ECO:0007669"/>
    <property type="project" value="UniProtKB-SubCell"/>
</dbReference>
<comment type="subcellular location">
    <subcellularLocation>
        <location evidence="1">Cell projection</location>
        <location evidence="1">Axon</location>
    </subcellularLocation>
    <subcellularLocation>
        <location evidence="2">Cell projection</location>
        <location evidence="2">Dendritic spine</location>
    </subcellularLocation>
</comment>
<dbReference type="Gene3D" id="2.30.29.30">
    <property type="entry name" value="Pleckstrin-homology domain (PH domain)/Phosphotyrosine-binding domain (PTB)"/>
    <property type="match status" value="1"/>
</dbReference>
<dbReference type="InterPro" id="IPR008936">
    <property type="entry name" value="Rho_GTPase_activation_prot"/>
</dbReference>
<dbReference type="Pfam" id="PF00168">
    <property type="entry name" value="C2"/>
    <property type="match status" value="1"/>
</dbReference>
<dbReference type="Gene3D" id="1.10.555.10">
    <property type="entry name" value="Rho GTPase activation protein"/>
    <property type="match status" value="1"/>
</dbReference>
<keyword evidence="3" id="KW-0343">GTPase activation</keyword>
<dbReference type="SUPFAM" id="SSF49562">
    <property type="entry name" value="C2 domain (Calcium/lipid-binding domain, CaLB)"/>
    <property type="match status" value="1"/>
</dbReference>
<evidence type="ECO:0000256" key="3">
    <source>
        <dbReference type="ARBA" id="ARBA00022468"/>
    </source>
</evidence>
<evidence type="ECO:0000313" key="11">
    <source>
        <dbReference type="EMBL" id="JAI58810.1"/>
    </source>
</evidence>
<evidence type="ECO:0000256" key="2">
    <source>
        <dbReference type="ARBA" id="ARBA00004552"/>
    </source>
</evidence>
<dbReference type="GO" id="GO:0004674">
    <property type="term" value="F:protein serine/threonine kinase activity"/>
    <property type="evidence" value="ECO:0007669"/>
    <property type="project" value="InterPro"/>
</dbReference>
<evidence type="ECO:0000256" key="6">
    <source>
        <dbReference type="ARBA" id="ARBA00023273"/>
    </source>
</evidence>
<dbReference type="InterPro" id="IPR001331">
    <property type="entry name" value="GDS_CDC24_CS"/>
</dbReference>
<feature type="region of interest" description="Disordered" evidence="7">
    <location>
        <begin position="117"/>
        <end position="498"/>
    </location>
</feature>
<evidence type="ECO:0000259" key="10">
    <source>
        <dbReference type="PROSITE" id="PS50238"/>
    </source>
</evidence>
<feature type="compositionally biased region" description="Low complexity" evidence="7">
    <location>
        <begin position="579"/>
        <end position="592"/>
    </location>
</feature>
<dbReference type="InterPro" id="IPR035892">
    <property type="entry name" value="C2_domain_sf"/>
</dbReference>
<dbReference type="PANTHER" id="PTHR23182">
    <property type="entry name" value="BREAKPOINT CLUSTER REGION PROTEIN BCR"/>
    <property type="match status" value="1"/>
</dbReference>
<dbReference type="SUPFAM" id="SSF48350">
    <property type="entry name" value="GTPase activation domain, GAP"/>
    <property type="match status" value="1"/>
</dbReference>
<dbReference type="Pfam" id="PF19057">
    <property type="entry name" value="PH_19"/>
    <property type="match status" value="1"/>
</dbReference>
<dbReference type="EMBL" id="GDRN01099226">
    <property type="protein sequence ID" value="JAI58810.1"/>
    <property type="molecule type" value="Transcribed_RNA"/>
</dbReference>
<evidence type="ECO:0000259" key="8">
    <source>
        <dbReference type="PROSITE" id="PS50004"/>
    </source>
</evidence>
<name>A0A0P4W1V2_SCYOL</name>
<keyword evidence="4" id="KW-0344">Guanine-nucleotide releasing factor</keyword>
<dbReference type="Gene3D" id="2.60.40.150">
    <property type="entry name" value="C2 domain"/>
    <property type="match status" value="1"/>
</dbReference>
<dbReference type="Pfam" id="PF09036">
    <property type="entry name" value="Bcr-Abl_Oligo"/>
    <property type="match status" value="1"/>
</dbReference>